<comment type="caution">
    <text evidence="10">The sequence shown here is derived from an EMBL/GenBank/DDBJ whole genome shotgun (WGS) entry which is preliminary data.</text>
</comment>
<evidence type="ECO:0000256" key="2">
    <source>
        <dbReference type="ARBA" id="ARBA00022490"/>
    </source>
</evidence>
<accession>A0A0M3DLF3</accession>
<keyword evidence="3" id="KW-0819">tRNA processing</keyword>
<evidence type="ECO:0000256" key="4">
    <source>
        <dbReference type="ARBA" id="ARBA00022723"/>
    </source>
</evidence>
<dbReference type="PANTHER" id="PTHR30002:SF4">
    <property type="entry name" value="EPOXYQUEUOSINE REDUCTASE"/>
    <property type="match status" value="1"/>
</dbReference>
<dbReference type="Pfam" id="PF08331">
    <property type="entry name" value="QueG_DUF1730"/>
    <property type="match status" value="1"/>
</dbReference>
<dbReference type="OrthoDB" id="9784571at2"/>
<name>A0A0M3DLF3_9FIRM</name>
<evidence type="ECO:0000313" key="10">
    <source>
        <dbReference type="EMBL" id="KKY02961.1"/>
    </source>
</evidence>
<dbReference type="Gene3D" id="3.30.70.3270">
    <property type="match status" value="1"/>
</dbReference>
<evidence type="ECO:0000313" key="11">
    <source>
        <dbReference type="Proteomes" id="UP000034407"/>
    </source>
</evidence>
<evidence type="ECO:0000256" key="8">
    <source>
        <dbReference type="ARBA" id="ARBA00023014"/>
    </source>
</evidence>
<keyword evidence="8" id="KW-0411">Iron-sulfur</keyword>
<evidence type="ECO:0000256" key="1">
    <source>
        <dbReference type="ARBA" id="ARBA00022485"/>
    </source>
</evidence>
<dbReference type="GO" id="GO:0052693">
    <property type="term" value="F:epoxyqueuosine reductase activity"/>
    <property type="evidence" value="ECO:0007669"/>
    <property type="project" value="TreeGrafter"/>
</dbReference>
<dbReference type="GO" id="GO:0008616">
    <property type="term" value="P:tRNA queuosine(34) biosynthetic process"/>
    <property type="evidence" value="ECO:0007669"/>
    <property type="project" value="UniProtKB-KW"/>
</dbReference>
<evidence type="ECO:0000256" key="7">
    <source>
        <dbReference type="ARBA" id="ARBA00023004"/>
    </source>
</evidence>
<keyword evidence="1" id="KW-0004">4Fe-4S</keyword>
<keyword evidence="4" id="KW-0479">Metal-binding</keyword>
<dbReference type="SUPFAM" id="SSF54862">
    <property type="entry name" value="4Fe-4S ferredoxins"/>
    <property type="match status" value="1"/>
</dbReference>
<keyword evidence="2" id="KW-0963">Cytoplasm</keyword>
<dbReference type="Pfam" id="PF13484">
    <property type="entry name" value="Fer4_16"/>
    <property type="match status" value="1"/>
</dbReference>
<dbReference type="InterPro" id="IPR013542">
    <property type="entry name" value="QueG_DUF1730"/>
</dbReference>
<dbReference type="GO" id="GO:0051539">
    <property type="term" value="F:4 iron, 4 sulfur cluster binding"/>
    <property type="evidence" value="ECO:0007669"/>
    <property type="project" value="UniProtKB-KW"/>
</dbReference>
<evidence type="ECO:0000259" key="9">
    <source>
        <dbReference type="PROSITE" id="PS51379"/>
    </source>
</evidence>
<dbReference type="GO" id="GO:0046872">
    <property type="term" value="F:metal ion binding"/>
    <property type="evidence" value="ECO:0007669"/>
    <property type="project" value="UniProtKB-KW"/>
</dbReference>
<gene>
    <name evidence="10" type="ORF">VN21_00435</name>
</gene>
<dbReference type="RefSeq" id="WP_046821531.1">
    <property type="nucleotide sequence ID" value="NZ_LBBT01000011.1"/>
</dbReference>
<dbReference type="PANTHER" id="PTHR30002">
    <property type="entry name" value="EPOXYQUEUOSINE REDUCTASE"/>
    <property type="match status" value="1"/>
</dbReference>
<dbReference type="PATRIC" id="fig|1629550.3.peg.44"/>
<dbReference type="InterPro" id="IPR004453">
    <property type="entry name" value="QueG"/>
</dbReference>
<proteinExistence type="predicted"/>
<dbReference type="InterPro" id="IPR017900">
    <property type="entry name" value="4Fe4S_Fe_S_CS"/>
</dbReference>
<dbReference type="PROSITE" id="PS00198">
    <property type="entry name" value="4FE4S_FER_1"/>
    <property type="match status" value="1"/>
</dbReference>
<dbReference type="InterPro" id="IPR017896">
    <property type="entry name" value="4Fe4S_Fe-S-bd"/>
</dbReference>
<sequence length="297" mass="34353">MDKNKLKEFCKSIGINCVGIAGIGPYYDLENIIKDRTKKDFITGMEETDVEKRVNPRATMENAESIIVCAFPYFVGDVVDSNLSKYCYGMDYHIVVKEKLQQIADYIDSETEEFQYMVFVDNGPLVDRYLASISGIGYYGINNNIITDEYGSFVFIGYIINNYYFEPDKKSEKSCVKCGKCITSCPGKAILGDFEMNPKKCLSYVTQKKEDLSEDEKIALKNNKKIFGCDICQDVCPHNISISKTNIKEFKEELIYNLKEEEINNISNKEFRRRYKEKAFSWRGKKIIQRNIEILER</sequence>
<protein>
    <submittedName>
        <fullName evidence="10">Iron-sulfur cluster-binding protein</fullName>
    </submittedName>
</protein>
<keyword evidence="6" id="KW-0560">Oxidoreductase</keyword>
<dbReference type="Proteomes" id="UP000034407">
    <property type="component" value="Unassembled WGS sequence"/>
</dbReference>
<feature type="domain" description="4Fe-4S ferredoxin-type" evidence="9">
    <location>
        <begin position="165"/>
        <end position="195"/>
    </location>
</feature>
<keyword evidence="5" id="KW-0671">Queuosine biosynthesis</keyword>
<reference evidence="10 11" key="1">
    <citation type="submission" date="2015-04" db="EMBL/GenBank/DDBJ databases">
        <title>Microcin producing Clostridium sp. JC272T.</title>
        <authorList>
            <person name="Jyothsna T."/>
            <person name="Sasikala C."/>
            <person name="Ramana C."/>
        </authorList>
    </citation>
    <scope>NUCLEOTIDE SEQUENCE [LARGE SCALE GENOMIC DNA]</scope>
    <source>
        <strain evidence="10 11">JC272</strain>
    </source>
</reference>
<dbReference type="AlphaFoldDB" id="A0A0M3DLF3"/>
<keyword evidence="7" id="KW-0408">Iron</keyword>
<evidence type="ECO:0000256" key="6">
    <source>
        <dbReference type="ARBA" id="ARBA00023002"/>
    </source>
</evidence>
<evidence type="ECO:0000256" key="3">
    <source>
        <dbReference type="ARBA" id="ARBA00022694"/>
    </source>
</evidence>
<keyword evidence="11" id="KW-1185">Reference proteome</keyword>
<dbReference type="EMBL" id="LBBT01000011">
    <property type="protein sequence ID" value="KKY02961.1"/>
    <property type="molecule type" value="Genomic_DNA"/>
</dbReference>
<dbReference type="PROSITE" id="PS51379">
    <property type="entry name" value="4FE4S_FER_2"/>
    <property type="match status" value="1"/>
</dbReference>
<dbReference type="NCBIfam" id="TIGR00276">
    <property type="entry name" value="tRNA epoxyqueuosine(34) reductase QueG"/>
    <property type="match status" value="1"/>
</dbReference>
<organism evidence="10 11">
    <name type="scientific">Paraclostridium benzoelyticum</name>
    <dbReference type="NCBI Taxonomy" id="1629550"/>
    <lineage>
        <taxon>Bacteria</taxon>
        <taxon>Bacillati</taxon>
        <taxon>Bacillota</taxon>
        <taxon>Clostridia</taxon>
        <taxon>Peptostreptococcales</taxon>
        <taxon>Peptostreptococcaceae</taxon>
        <taxon>Paraclostridium</taxon>
    </lineage>
</organism>
<evidence type="ECO:0000256" key="5">
    <source>
        <dbReference type="ARBA" id="ARBA00022785"/>
    </source>
</evidence>